<dbReference type="OrthoDB" id="47007at2759"/>
<comment type="caution">
    <text evidence="5">The sequence shown here is derived from an EMBL/GenBank/DDBJ whole genome shotgun (WGS) entry which is preliminary data.</text>
</comment>
<keyword evidence="4" id="KW-1133">Transmembrane helix</keyword>
<dbReference type="GO" id="GO:0005829">
    <property type="term" value="C:cytosol"/>
    <property type="evidence" value="ECO:0007669"/>
    <property type="project" value="TreeGrafter"/>
</dbReference>
<dbReference type="GO" id="GO:0016020">
    <property type="term" value="C:membrane"/>
    <property type="evidence" value="ECO:0007669"/>
    <property type="project" value="UniProtKB-SubCell"/>
</dbReference>
<evidence type="ECO:0000256" key="4">
    <source>
        <dbReference type="SAM" id="Phobius"/>
    </source>
</evidence>
<dbReference type="PRINTS" id="PR00081">
    <property type="entry name" value="GDHRDH"/>
</dbReference>
<reference evidence="5 6" key="1">
    <citation type="journal article" date="2020" name="IScience">
        <title>Genome Sequencing of the Endangered Kingdonia uniflora (Circaeasteraceae, Ranunculales) Reveals Potential Mechanisms of Evolutionary Specialization.</title>
        <authorList>
            <person name="Sun Y."/>
            <person name="Deng T."/>
            <person name="Zhang A."/>
            <person name="Moore M.J."/>
            <person name="Landis J.B."/>
            <person name="Lin N."/>
            <person name="Zhang H."/>
            <person name="Zhang X."/>
            <person name="Huang J."/>
            <person name="Zhang X."/>
            <person name="Sun H."/>
            <person name="Wang H."/>
        </authorList>
    </citation>
    <scope>NUCLEOTIDE SEQUENCE [LARGE SCALE GENOMIC DNA]</scope>
    <source>
        <strain evidence="5">TB1705</strain>
        <tissue evidence="5">Leaf</tissue>
    </source>
</reference>
<name>A0A7J7N2U2_9MAGN</name>
<evidence type="ECO:0000256" key="1">
    <source>
        <dbReference type="ARBA" id="ARBA00004606"/>
    </source>
</evidence>
<organism evidence="5 6">
    <name type="scientific">Kingdonia uniflora</name>
    <dbReference type="NCBI Taxonomy" id="39325"/>
    <lineage>
        <taxon>Eukaryota</taxon>
        <taxon>Viridiplantae</taxon>
        <taxon>Streptophyta</taxon>
        <taxon>Embryophyta</taxon>
        <taxon>Tracheophyta</taxon>
        <taxon>Spermatophyta</taxon>
        <taxon>Magnoliopsida</taxon>
        <taxon>Ranunculales</taxon>
        <taxon>Circaeasteraceae</taxon>
        <taxon>Kingdonia</taxon>
    </lineage>
</organism>
<dbReference type="Proteomes" id="UP000541444">
    <property type="component" value="Unassembled WGS sequence"/>
</dbReference>
<dbReference type="SUPFAM" id="SSF51735">
    <property type="entry name" value="NAD(P)-binding Rossmann-fold domains"/>
    <property type="match status" value="1"/>
</dbReference>
<keyword evidence="4" id="KW-0472">Membrane</keyword>
<proteinExistence type="inferred from homology"/>
<dbReference type="PANTHER" id="PTHR43391">
    <property type="entry name" value="RETINOL DEHYDROGENASE-RELATED"/>
    <property type="match status" value="1"/>
</dbReference>
<comment type="similarity">
    <text evidence="2">Belongs to the short-chain dehydrogenases/reductases (SDR) family.</text>
</comment>
<dbReference type="InterPro" id="IPR020904">
    <property type="entry name" value="Sc_DH/Rdtase_CS"/>
</dbReference>
<keyword evidence="6" id="KW-1185">Reference proteome</keyword>
<dbReference type="PROSITE" id="PS00061">
    <property type="entry name" value="ADH_SHORT"/>
    <property type="match status" value="1"/>
</dbReference>
<evidence type="ECO:0000256" key="2">
    <source>
        <dbReference type="ARBA" id="ARBA00006484"/>
    </source>
</evidence>
<sequence>MGDFNDRLTILETKVSKLSATIKQLTEQVRLISIAKASTSMERQDRSSRQGRSRKRDILEVDDDEDVVNLVTAILVKRLVTASSKPVLPIQEGMSSIALSTITMSPMQQTKMGKLQEEVMVPTIFAMLVLFSLLFHWMLQDLMITMGFVWFARSCGKARPLCLSLLKNMVDLGNKFMNIVAFPATFFSLLLMLPPYLLFKSFLFFLGYIYPENIAGKVVLITGASSGIGEHLAYQYAKKEARLVLVARREDRLREVAERARSYGSPEVLVICGDVSKVDDCKRFVEDTVNHFGRLDHLVNNAGIASLCTFEEAPDITTYRPIMDINFWGTVYATYYATPHLRKSKGKIVGISSTVGWLPIPRMSFYCASKAALINFYECLRVELSPDVSVTIVTPADIESEMSKGRVLSKDGKMIMDPELQNVQVGMGFMSEISAEDCAKDIVKGVCRGNRYITQPYWSEIIFWWKIFFPEALEWSGRSNRIEIRCICGRMCKSDIERGMNVERCAKVILNRVCRGDQHITQPAWYKALFWWKVFVPEAIEWTYRLFLLTKVGDSQKNTLGKKMLHITGTKTVLYPETIQEPDRKAD</sequence>
<feature type="transmembrane region" description="Helical" evidence="4">
    <location>
        <begin position="119"/>
        <end position="139"/>
    </location>
</feature>
<dbReference type="AlphaFoldDB" id="A0A7J7N2U2"/>
<protein>
    <submittedName>
        <fullName evidence="5">Uncharacterized protein</fullName>
    </submittedName>
</protein>
<dbReference type="PANTHER" id="PTHR43391:SF91">
    <property type="entry name" value="OS04G0390700 PROTEIN"/>
    <property type="match status" value="1"/>
</dbReference>
<dbReference type="InterPro" id="IPR002347">
    <property type="entry name" value="SDR_fam"/>
</dbReference>
<dbReference type="PRINTS" id="PR00080">
    <property type="entry name" value="SDRFAMILY"/>
</dbReference>
<evidence type="ECO:0000313" key="6">
    <source>
        <dbReference type="Proteomes" id="UP000541444"/>
    </source>
</evidence>
<accession>A0A7J7N2U2</accession>
<dbReference type="GO" id="GO:0016491">
    <property type="term" value="F:oxidoreductase activity"/>
    <property type="evidence" value="ECO:0007669"/>
    <property type="project" value="UniProtKB-KW"/>
</dbReference>
<keyword evidence="4" id="KW-0812">Transmembrane</keyword>
<dbReference type="InterPro" id="IPR036291">
    <property type="entry name" value="NAD(P)-bd_dom_sf"/>
</dbReference>
<dbReference type="Pfam" id="PF00106">
    <property type="entry name" value="adh_short"/>
    <property type="match status" value="1"/>
</dbReference>
<evidence type="ECO:0000313" key="5">
    <source>
        <dbReference type="EMBL" id="KAF6161531.1"/>
    </source>
</evidence>
<dbReference type="Gene3D" id="3.40.50.720">
    <property type="entry name" value="NAD(P)-binding Rossmann-like Domain"/>
    <property type="match status" value="1"/>
</dbReference>
<dbReference type="EMBL" id="JACGCM010001129">
    <property type="protein sequence ID" value="KAF6161531.1"/>
    <property type="molecule type" value="Genomic_DNA"/>
</dbReference>
<gene>
    <name evidence="5" type="ORF">GIB67_009410</name>
</gene>
<comment type="subcellular location">
    <subcellularLocation>
        <location evidence="1">Membrane</location>
        <topology evidence="1">Single-pass type II membrane protein</topology>
    </subcellularLocation>
</comment>
<feature type="transmembrane region" description="Helical" evidence="4">
    <location>
        <begin position="176"/>
        <end position="199"/>
    </location>
</feature>
<dbReference type="NCBIfam" id="NF004825">
    <property type="entry name" value="PRK06181.1"/>
    <property type="match status" value="1"/>
</dbReference>
<keyword evidence="3" id="KW-0560">Oxidoreductase</keyword>
<evidence type="ECO:0000256" key="3">
    <source>
        <dbReference type="ARBA" id="ARBA00023002"/>
    </source>
</evidence>